<feature type="domain" description="Reverse transcriptase" evidence="1">
    <location>
        <begin position="1"/>
        <end position="51"/>
    </location>
</feature>
<dbReference type="Proteomes" id="UP000499080">
    <property type="component" value="Unassembled WGS sequence"/>
</dbReference>
<dbReference type="PANTHER" id="PTHR33064:SF29">
    <property type="entry name" value="PEPTIDASE A2 DOMAIN-CONTAINING PROTEIN-RELATED"/>
    <property type="match status" value="1"/>
</dbReference>
<dbReference type="GO" id="GO:0071897">
    <property type="term" value="P:DNA biosynthetic process"/>
    <property type="evidence" value="ECO:0007669"/>
    <property type="project" value="UniProtKB-ARBA"/>
</dbReference>
<reference evidence="2 3" key="1">
    <citation type="journal article" date="2019" name="Sci. Rep.">
        <title>Orb-weaving spider Araneus ventricosus genome elucidates the spidroin gene catalogue.</title>
        <authorList>
            <person name="Kono N."/>
            <person name="Nakamura H."/>
            <person name="Ohtoshi R."/>
            <person name="Moran D.A.P."/>
            <person name="Shinohara A."/>
            <person name="Yoshida Y."/>
            <person name="Fujiwara M."/>
            <person name="Mori M."/>
            <person name="Tomita M."/>
            <person name="Arakawa K."/>
        </authorList>
    </citation>
    <scope>NUCLEOTIDE SEQUENCE [LARGE SCALE GENOMIC DNA]</scope>
</reference>
<gene>
    <name evidence="2" type="ORF">AVEN_49466_1</name>
</gene>
<protein>
    <recommendedName>
        <fullName evidence="1">Reverse transcriptase domain-containing protein</fullName>
    </recommendedName>
</protein>
<dbReference type="Gene3D" id="3.30.70.270">
    <property type="match status" value="1"/>
</dbReference>
<accession>A0A4Y2CP10</accession>
<sequence length="93" mass="10628">MDDVVIFSKSFEEHLVHLKLILTELDKLGFSVRLDKCTFAAERIKYLGHVIGGGKHGPDEDKILAIQKLARPTIKREIKSIYINAPEFSYMQL</sequence>
<evidence type="ECO:0000313" key="3">
    <source>
        <dbReference type="Proteomes" id="UP000499080"/>
    </source>
</evidence>
<dbReference type="InterPro" id="IPR043502">
    <property type="entry name" value="DNA/RNA_pol_sf"/>
</dbReference>
<dbReference type="EMBL" id="BGPR01000222">
    <property type="protein sequence ID" value="GBM06093.1"/>
    <property type="molecule type" value="Genomic_DNA"/>
</dbReference>
<dbReference type="InterPro" id="IPR051320">
    <property type="entry name" value="Viral_Replic_Matur_Polypro"/>
</dbReference>
<dbReference type="Pfam" id="PF00078">
    <property type="entry name" value="RVT_1"/>
    <property type="match status" value="1"/>
</dbReference>
<dbReference type="InterPro" id="IPR043128">
    <property type="entry name" value="Rev_trsase/Diguanyl_cyclase"/>
</dbReference>
<comment type="caution">
    <text evidence="2">The sequence shown here is derived from an EMBL/GenBank/DDBJ whole genome shotgun (WGS) entry which is preliminary data.</text>
</comment>
<proteinExistence type="predicted"/>
<evidence type="ECO:0000259" key="1">
    <source>
        <dbReference type="PROSITE" id="PS50878"/>
    </source>
</evidence>
<dbReference type="SUPFAM" id="SSF56672">
    <property type="entry name" value="DNA/RNA polymerases"/>
    <property type="match status" value="1"/>
</dbReference>
<dbReference type="PROSITE" id="PS50878">
    <property type="entry name" value="RT_POL"/>
    <property type="match status" value="1"/>
</dbReference>
<dbReference type="InterPro" id="IPR000477">
    <property type="entry name" value="RT_dom"/>
</dbReference>
<keyword evidence="3" id="KW-1185">Reference proteome</keyword>
<dbReference type="OrthoDB" id="6435356at2759"/>
<dbReference type="PANTHER" id="PTHR33064">
    <property type="entry name" value="POL PROTEIN"/>
    <property type="match status" value="1"/>
</dbReference>
<name>A0A4Y2CP10_ARAVE</name>
<dbReference type="AlphaFoldDB" id="A0A4Y2CP10"/>
<evidence type="ECO:0000313" key="2">
    <source>
        <dbReference type="EMBL" id="GBM06093.1"/>
    </source>
</evidence>
<organism evidence="2 3">
    <name type="scientific">Araneus ventricosus</name>
    <name type="common">Orbweaver spider</name>
    <name type="synonym">Epeira ventricosa</name>
    <dbReference type="NCBI Taxonomy" id="182803"/>
    <lineage>
        <taxon>Eukaryota</taxon>
        <taxon>Metazoa</taxon>
        <taxon>Ecdysozoa</taxon>
        <taxon>Arthropoda</taxon>
        <taxon>Chelicerata</taxon>
        <taxon>Arachnida</taxon>
        <taxon>Araneae</taxon>
        <taxon>Araneomorphae</taxon>
        <taxon>Entelegynae</taxon>
        <taxon>Araneoidea</taxon>
        <taxon>Araneidae</taxon>
        <taxon>Araneus</taxon>
    </lineage>
</organism>